<gene>
    <name evidence="3" type="ORF">NE237_029252</name>
</gene>
<dbReference type="InterPro" id="IPR007527">
    <property type="entry name" value="Znf_SWIM"/>
</dbReference>
<dbReference type="InterPro" id="IPR018289">
    <property type="entry name" value="MULE_transposase_dom"/>
</dbReference>
<accession>A0A9Q0GTY6</accession>
<dbReference type="PANTHER" id="PTHR47718">
    <property type="entry name" value="OS01G0519700 PROTEIN"/>
    <property type="match status" value="1"/>
</dbReference>
<dbReference type="Proteomes" id="UP001141806">
    <property type="component" value="Unassembled WGS sequence"/>
</dbReference>
<comment type="caution">
    <text evidence="3">The sequence shown here is derived from an EMBL/GenBank/DDBJ whole genome shotgun (WGS) entry which is preliminary data.</text>
</comment>
<dbReference type="Pfam" id="PF10551">
    <property type="entry name" value="MULE"/>
    <property type="match status" value="1"/>
</dbReference>
<dbReference type="Pfam" id="PF04434">
    <property type="entry name" value="SWIM"/>
    <property type="match status" value="1"/>
</dbReference>
<protein>
    <recommendedName>
        <fullName evidence="2">SWIM-type domain-containing protein</fullName>
    </recommendedName>
</protein>
<dbReference type="PANTHER" id="PTHR47718:SF2">
    <property type="entry name" value="PROTEIN FAR1-RELATED SEQUENCE 5-LIKE"/>
    <property type="match status" value="1"/>
</dbReference>
<dbReference type="AlphaFoldDB" id="A0A9Q0GTY6"/>
<evidence type="ECO:0000313" key="3">
    <source>
        <dbReference type="EMBL" id="KAJ4952420.1"/>
    </source>
</evidence>
<keyword evidence="1" id="KW-0863">Zinc-finger</keyword>
<evidence type="ECO:0000256" key="1">
    <source>
        <dbReference type="PROSITE-ProRule" id="PRU00325"/>
    </source>
</evidence>
<sequence length="705" mass="83088">MVEEQAQSQELSSQEKMTSPQNPRWWVYRLYPALSFTRPCLPALSFRLHLWASVQFKAASVLLNQHLHGNSICIFRNQRISRQRNWRFELFGGFILLCKSTMGDHNIGFDVEDTPRIGMMFDSEENAYDFYLAYGRSMGFNIRREYCRWRKAKDKTKTVLTSRRFVCNKYGLRRKDKRDIYTKKPRAETRTDCPARMGIQYINKEGRYQCFDFVEDHNHLLHLPATLHYMRSQRKISNVHSVQIDLADASGIKPKVTIDYMDRQAGGGQNHGYARQDLNYLPTKRQRDIAYGETGSMLKYFSQCPTFFNSIQFDIDERMTNFFWVDHRMRIDYALFGDVITFVTTFCTNKECRPFGVFVGFNHHRGVVIFGAVLLYDQTVESFKWLFEAFLKAHGQKKPITMFTDQDAAMAKAISQVFPSTWHGLCPWHIMQNGIKHLGNLMKNESDFLREFKACMFHYEEEADFEKAWEKLITEYPTTEDSWLCNIYGLKEKWAKCYMKKTLTIGMKDIQLSESLNEDLKDYLRSSLDVVQFLKHFERVVNNKRESELKTEFDARNKLPRNMFPKCPLMKQAEEIYTPLIFEKLHEEYAMVSACYIKYRNESSDLHEFVVAIFDEVGDFKVLSKPSEPMIECSCRKYETFGILCCHAIKILEQVEDIKLIPEAYILRRWTRTARNIIVEDSKKTKLKKTFIWIAQNVTGFFTLN</sequence>
<reference evidence="3" key="1">
    <citation type="journal article" date="2023" name="Plant J.">
        <title>The genome of the king protea, Protea cynaroides.</title>
        <authorList>
            <person name="Chang J."/>
            <person name="Duong T.A."/>
            <person name="Schoeman C."/>
            <person name="Ma X."/>
            <person name="Roodt D."/>
            <person name="Barker N."/>
            <person name="Li Z."/>
            <person name="Van de Peer Y."/>
            <person name="Mizrachi E."/>
        </authorList>
    </citation>
    <scope>NUCLEOTIDE SEQUENCE</scope>
    <source>
        <tissue evidence="3">Young leaves</tissue>
    </source>
</reference>
<dbReference type="InterPro" id="IPR004330">
    <property type="entry name" value="FAR1_DNA_bnd_dom"/>
</dbReference>
<dbReference type="GO" id="GO:0008270">
    <property type="term" value="F:zinc ion binding"/>
    <property type="evidence" value="ECO:0007669"/>
    <property type="project" value="UniProtKB-KW"/>
</dbReference>
<dbReference type="Pfam" id="PF03101">
    <property type="entry name" value="FAR1"/>
    <property type="match status" value="1"/>
</dbReference>
<organism evidence="3 4">
    <name type="scientific">Protea cynaroides</name>
    <dbReference type="NCBI Taxonomy" id="273540"/>
    <lineage>
        <taxon>Eukaryota</taxon>
        <taxon>Viridiplantae</taxon>
        <taxon>Streptophyta</taxon>
        <taxon>Embryophyta</taxon>
        <taxon>Tracheophyta</taxon>
        <taxon>Spermatophyta</taxon>
        <taxon>Magnoliopsida</taxon>
        <taxon>Proteales</taxon>
        <taxon>Proteaceae</taxon>
        <taxon>Protea</taxon>
    </lineage>
</organism>
<evidence type="ECO:0000313" key="4">
    <source>
        <dbReference type="Proteomes" id="UP001141806"/>
    </source>
</evidence>
<keyword evidence="1" id="KW-0862">Zinc</keyword>
<feature type="domain" description="SWIM-type" evidence="2">
    <location>
        <begin position="620"/>
        <end position="656"/>
    </location>
</feature>
<dbReference type="OrthoDB" id="1894539at2759"/>
<dbReference type="EMBL" id="JAMYWD010000012">
    <property type="protein sequence ID" value="KAJ4952420.1"/>
    <property type="molecule type" value="Genomic_DNA"/>
</dbReference>
<name>A0A9Q0GTY6_9MAGN</name>
<evidence type="ECO:0000259" key="2">
    <source>
        <dbReference type="PROSITE" id="PS50966"/>
    </source>
</evidence>
<proteinExistence type="predicted"/>
<dbReference type="PROSITE" id="PS50966">
    <property type="entry name" value="ZF_SWIM"/>
    <property type="match status" value="1"/>
</dbReference>
<keyword evidence="4" id="KW-1185">Reference proteome</keyword>
<keyword evidence="1" id="KW-0479">Metal-binding</keyword>